<keyword evidence="12" id="KW-1185">Reference proteome</keyword>
<evidence type="ECO:0000313" key="11">
    <source>
        <dbReference type="EMBL" id="MDA5400320.1"/>
    </source>
</evidence>
<evidence type="ECO:0000256" key="4">
    <source>
        <dbReference type="ARBA" id="ARBA00022598"/>
    </source>
</evidence>
<evidence type="ECO:0000313" key="12">
    <source>
        <dbReference type="Proteomes" id="UP001151234"/>
    </source>
</evidence>
<dbReference type="SUPFAM" id="SSF52374">
    <property type="entry name" value="Nucleotidylyl transferase"/>
    <property type="match status" value="1"/>
</dbReference>
<keyword evidence="8 10" id="KW-0030">Aminoacyl-tRNA synthetase</keyword>
<dbReference type="HAMAP" id="MF_00177">
    <property type="entry name" value="Lys_tRNA_synth_class1"/>
    <property type="match status" value="1"/>
</dbReference>
<feature type="binding site" evidence="10">
    <location>
        <position position="307"/>
    </location>
    <ligand>
        <name>ATP</name>
        <dbReference type="ChEBI" id="CHEBI:30616"/>
    </ligand>
</feature>
<dbReference type="GO" id="GO:0005737">
    <property type="term" value="C:cytoplasm"/>
    <property type="evidence" value="ECO:0007669"/>
    <property type="project" value="UniProtKB-SubCell"/>
</dbReference>
<sequence>MNTTALTQIDLDEDMIAAAAEAKAWPFEEARKIVKRYEKSGYPETVLFETGYGPSGLPHIGTFGEVARTSMVRHAFRVLTRDTVKTKILCFSDDMDGFRKVPANLPNQEMLTQYLGMPLTRVPDPFSNEYPSFGAANNARLRAFLDRFGFDYKFVSSTDVYTSGRFDAALLRMLEVYDEVMKIILPTLGEERRETYAPFLPICQRTGKVLQVPMVSRNADTGTVTYADPETGEHVETPVTGGRVKCQWKADWALRWFALGVDYEMAGKDLIDSVNLSSKICRALGKPAPEGFNYELFLDENGQKISKSKGNGLTIDEWLTYASEESLGLYMFQKPKTAKKLYFDVIPKAVDEYFTFLAAYRKQDWKNRLGNPVWHMHDGNPPDIDNPVPFAMLLNLVSASNAENSDVLWGFISRYAPGVTAQSHPKLDELVGYAIRYFNDFVKPTKVFRAPDEVECEALAGIDGKLAGLPEDADGGTIQDSILDVARAIERYQDPKRKSPDGGPGVSVVFFQMIYQVLLGQERGPRFGSFVALYGIGETRALIAKALAGDLSES</sequence>
<comment type="subcellular location">
    <subcellularLocation>
        <location evidence="1 10">Cytoplasm</location>
    </subcellularLocation>
</comment>
<dbReference type="Gene3D" id="1.10.10.350">
    <property type="match status" value="1"/>
</dbReference>
<dbReference type="NCBIfam" id="NF001968">
    <property type="entry name" value="PRK00750.1-2"/>
    <property type="match status" value="1"/>
</dbReference>
<dbReference type="InterPro" id="IPR008925">
    <property type="entry name" value="aa_tRNA-synth_I_cd-bd_sf"/>
</dbReference>
<keyword evidence="7 10" id="KW-0648">Protein biosynthesis</keyword>
<evidence type="ECO:0000256" key="3">
    <source>
        <dbReference type="ARBA" id="ARBA00022490"/>
    </source>
</evidence>
<name>A0A9X3ULB2_9HYPH</name>
<dbReference type="GO" id="GO:0006430">
    <property type="term" value="P:lysyl-tRNA aminoacylation"/>
    <property type="evidence" value="ECO:0007669"/>
    <property type="project" value="UniProtKB-UniRule"/>
</dbReference>
<dbReference type="SUPFAM" id="SSF48163">
    <property type="entry name" value="An anticodon-binding domain of class I aminoacyl-tRNA synthetases"/>
    <property type="match status" value="1"/>
</dbReference>
<keyword evidence="6 10" id="KW-0067">ATP-binding</keyword>
<evidence type="ECO:0000256" key="10">
    <source>
        <dbReference type="HAMAP-Rule" id="MF_00177"/>
    </source>
</evidence>
<evidence type="ECO:0000256" key="5">
    <source>
        <dbReference type="ARBA" id="ARBA00022741"/>
    </source>
</evidence>
<dbReference type="InterPro" id="IPR001412">
    <property type="entry name" value="aa-tRNA-synth_I_CS"/>
</dbReference>
<dbReference type="GO" id="GO:0005524">
    <property type="term" value="F:ATP binding"/>
    <property type="evidence" value="ECO:0007669"/>
    <property type="project" value="UniProtKB-UniRule"/>
</dbReference>
<accession>A0A9X3ULB2</accession>
<protein>
    <recommendedName>
        <fullName evidence="10">Lysine--tRNA ligase</fullName>
        <ecNumber evidence="10">6.1.1.6</ecNumber>
    </recommendedName>
    <alternativeName>
        <fullName evidence="10">Lysyl-tRNA synthetase</fullName>
        <shortName evidence="10">LysRS</shortName>
    </alternativeName>
</protein>
<dbReference type="NCBIfam" id="TIGR00467">
    <property type="entry name" value="lysS_arch"/>
    <property type="match status" value="1"/>
</dbReference>
<feature type="short sequence motif" description="'HIGH' region" evidence="10">
    <location>
        <begin position="54"/>
        <end position="62"/>
    </location>
</feature>
<feature type="short sequence motif" description="'KMSKS' region" evidence="10">
    <location>
        <begin position="304"/>
        <end position="308"/>
    </location>
</feature>
<keyword evidence="4 10" id="KW-0436">Ligase</keyword>
<reference evidence="11" key="1">
    <citation type="submission" date="2022-11" db="EMBL/GenBank/DDBJ databases">
        <title>Draft genome sequence of Hoeflea poritis E7-10 and Hoeflea prorocentri PM5-8, separated from scleractinian coral Porites lutea and marine dinoflagellate.</title>
        <authorList>
            <person name="Zhang G."/>
            <person name="Wei Q."/>
            <person name="Cai L."/>
        </authorList>
    </citation>
    <scope>NUCLEOTIDE SEQUENCE</scope>
    <source>
        <strain evidence="11">PM5-8</strain>
    </source>
</reference>
<organism evidence="11 12">
    <name type="scientific">Hoeflea prorocentri</name>
    <dbReference type="NCBI Taxonomy" id="1922333"/>
    <lineage>
        <taxon>Bacteria</taxon>
        <taxon>Pseudomonadati</taxon>
        <taxon>Pseudomonadota</taxon>
        <taxon>Alphaproteobacteria</taxon>
        <taxon>Hyphomicrobiales</taxon>
        <taxon>Rhizobiaceae</taxon>
        <taxon>Hoeflea</taxon>
    </lineage>
</organism>
<dbReference type="PANTHER" id="PTHR37940:SF1">
    <property type="entry name" value="LYSINE--TRNA LIGASE"/>
    <property type="match status" value="1"/>
</dbReference>
<dbReference type="InterPro" id="IPR020751">
    <property type="entry name" value="aa-tRNA-synth_I_codon-bd_sub2"/>
</dbReference>
<gene>
    <name evidence="10" type="primary">lysS</name>
    <name evidence="11" type="ORF">OQ273_17210</name>
</gene>
<evidence type="ECO:0000256" key="1">
    <source>
        <dbReference type="ARBA" id="ARBA00004496"/>
    </source>
</evidence>
<dbReference type="InterPro" id="IPR002904">
    <property type="entry name" value="Lys-tRNA-ligase"/>
</dbReference>
<dbReference type="GO" id="GO:0004824">
    <property type="term" value="F:lysine-tRNA ligase activity"/>
    <property type="evidence" value="ECO:0007669"/>
    <property type="project" value="UniProtKB-UniRule"/>
</dbReference>
<comment type="catalytic activity">
    <reaction evidence="9 10">
        <text>tRNA(Lys) + L-lysine + ATP = L-lysyl-tRNA(Lys) + AMP + diphosphate</text>
        <dbReference type="Rhea" id="RHEA:20792"/>
        <dbReference type="Rhea" id="RHEA-COMP:9696"/>
        <dbReference type="Rhea" id="RHEA-COMP:9697"/>
        <dbReference type="ChEBI" id="CHEBI:30616"/>
        <dbReference type="ChEBI" id="CHEBI:32551"/>
        <dbReference type="ChEBI" id="CHEBI:33019"/>
        <dbReference type="ChEBI" id="CHEBI:78442"/>
        <dbReference type="ChEBI" id="CHEBI:78529"/>
        <dbReference type="ChEBI" id="CHEBI:456215"/>
        <dbReference type="EC" id="6.1.1.6"/>
    </reaction>
</comment>
<dbReference type="InterPro" id="IPR014729">
    <property type="entry name" value="Rossmann-like_a/b/a_fold"/>
</dbReference>
<dbReference type="RefSeq" id="WP_267991778.1">
    <property type="nucleotide sequence ID" value="NZ_JAPJZI010000001.1"/>
</dbReference>
<dbReference type="Pfam" id="PF01921">
    <property type="entry name" value="tRNA-synt_1f"/>
    <property type="match status" value="1"/>
</dbReference>
<comment type="caution">
    <text evidence="11">The sequence shown here is derived from an EMBL/GenBank/DDBJ whole genome shotgun (WGS) entry which is preliminary data.</text>
</comment>
<evidence type="ECO:0000256" key="6">
    <source>
        <dbReference type="ARBA" id="ARBA00022840"/>
    </source>
</evidence>
<evidence type="ECO:0000256" key="7">
    <source>
        <dbReference type="ARBA" id="ARBA00022917"/>
    </source>
</evidence>
<evidence type="ECO:0000256" key="8">
    <source>
        <dbReference type="ARBA" id="ARBA00023146"/>
    </source>
</evidence>
<evidence type="ECO:0000256" key="2">
    <source>
        <dbReference type="ARBA" id="ARBA00005594"/>
    </source>
</evidence>
<evidence type="ECO:0000256" key="9">
    <source>
        <dbReference type="ARBA" id="ARBA00048573"/>
    </source>
</evidence>
<dbReference type="EC" id="6.1.1.6" evidence="10"/>
<dbReference type="Gene3D" id="3.40.50.620">
    <property type="entry name" value="HUPs"/>
    <property type="match status" value="2"/>
</dbReference>
<dbReference type="PANTHER" id="PTHR37940">
    <property type="entry name" value="LYSINE--TRNA LIGASE"/>
    <property type="match status" value="1"/>
</dbReference>
<proteinExistence type="inferred from homology"/>
<keyword evidence="5 10" id="KW-0547">Nucleotide-binding</keyword>
<dbReference type="PROSITE" id="PS00178">
    <property type="entry name" value="AA_TRNA_LIGASE_I"/>
    <property type="match status" value="1"/>
</dbReference>
<dbReference type="EMBL" id="JAPJZI010000001">
    <property type="protein sequence ID" value="MDA5400320.1"/>
    <property type="molecule type" value="Genomic_DNA"/>
</dbReference>
<dbReference type="Proteomes" id="UP001151234">
    <property type="component" value="Unassembled WGS sequence"/>
</dbReference>
<keyword evidence="3 10" id="KW-0963">Cytoplasm</keyword>
<dbReference type="GO" id="GO:0000049">
    <property type="term" value="F:tRNA binding"/>
    <property type="evidence" value="ECO:0007669"/>
    <property type="project" value="InterPro"/>
</dbReference>
<comment type="similarity">
    <text evidence="2 10">Belongs to the class-I aminoacyl-tRNA synthetase family.</text>
</comment>
<dbReference type="AlphaFoldDB" id="A0A9X3ULB2"/>